<keyword evidence="2" id="KW-0732">Signal</keyword>
<dbReference type="AlphaFoldDB" id="D6Z400"/>
<dbReference type="RefSeq" id="WP_013163802.1">
    <property type="nucleotide sequence ID" value="NC_014216.1"/>
</dbReference>
<dbReference type="PROSITE" id="PS50983">
    <property type="entry name" value="FE_B12_PBP"/>
    <property type="match status" value="1"/>
</dbReference>
<feature type="coiled-coil region" evidence="1">
    <location>
        <begin position="173"/>
        <end position="200"/>
    </location>
</feature>
<proteinExistence type="predicted"/>
<dbReference type="PANTHER" id="PTHR30535">
    <property type="entry name" value="VITAMIN B12-BINDING PROTEIN"/>
    <property type="match status" value="1"/>
</dbReference>
<keyword evidence="5" id="KW-1185">Reference proteome</keyword>
<dbReference type="InterPro" id="IPR050902">
    <property type="entry name" value="ABC_Transporter_SBP"/>
</dbReference>
<keyword evidence="1" id="KW-0175">Coiled coil</keyword>
<dbReference type="SUPFAM" id="SSF53807">
    <property type="entry name" value="Helical backbone' metal receptor"/>
    <property type="match status" value="1"/>
</dbReference>
<dbReference type="InterPro" id="IPR002491">
    <property type="entry name" value="ABC_transptr_periplasmic_BD"/>
</dbReference>
<feature type="chain" id="PRO_5003091559" evidence="2">
    <location>
        <begin position="40"/>
        <end position="348"/>
    </location>
</feature>
<evidence type="ECO:0000259" key="3">
    <source>
        <dbReference type="PROSITE" id="PS50983"/>
    </source>
</evidence>
<dbReference type="eggNOG" id="COG0614">
    <property type="taxonomic scope" value="Bacteria"/>
</dbReference>
<dbReference type="STRING" id="589865.DaAHT2_1580"/>
<feature type="domain" description="Fe/B12 periplasmic-binding" evidence="3">
    <location>
        <begin position="74"/>
        <end position="334"/>
    </location>
</feature>
<dbReference type="EMBL" id="CP001940">
    <property type="protein sequence ID" value="ADH86275.1"/>
    <property type="molecule type" value="Genomic_DNA"/>
</dbReference>
<dbReference type="Gene3D" id="3.40.50.1980">
    <property type="entry name" value="Nitrogenase molybdenum iron protein domain"/>
    <property type="match status" value="2"/>
</dbReference>
<dbReference type="Pfam" id="PF01497">
    <property type="entry name" value="Peripla_BP_2"/>
    <property type="match status" value="1"/>
</dbReference>
<protein>
    <submittedName>
        <fullName evidence="4">Periplasmic binding protein</fullName>
    </submittedName>
</protein>
<accession>D6Z400</accession>
<evidence type="ECO:0000256" key="2">
    <source>
        <dbReference type="SAM" id="SignalP"/>
    </source>
</evidence>
<dbReference type="KEGG" id="dak:DaAHT2_1580"/>
<sequence>MRNLMFFPGNIYRKLLWPLPAALLLCLASLLPSIGEAGAGDRPAATAAKASSPVVPVVIDNSGREIVIDQPFRRIISLYPAHTENLASLGLDQEVIGIGLSDDHPPHLLDRPRFSYREDPERYIGHRPDLVLTRPMIERAYPQLIAKLEQAGITVVSLQPTSLAGIFDYWRQLGLLTGRQEAAEEMIEEFQRELAVIRGQVAAIPPEQRRRVFFSSIHRQMKTFAPQSIAIFVLETAGGINVATDAPRVRQTNIADYGKERILAQGDEIDLFLAQQGRMNPVDRDTIRQEPGFGAIRAVREDEIYLVDGQIVSRPTLRIIEGIRQVATLLYPDFFRDATAYNREKKHR</sequence>
<evidence type="ECO:0000256" key="1">
    <source>
        <dbReference type="SAM" id="Coils"/>
    </source>
</evidence>
<gene>
    <name evidence="4" type="ordered locus">DaAHT2_1580</name>
</gene>
<feature type="signal peptide" evidence="2">
    <location>
        <begin position="1"/>
        <end position="39"/>
    </location>
</feature>
<dbReference type="HOGENOM" id="CLU_038034_2_5_7"/>
<evidence type="ECO:0000313" key="4">
    <source>
        <dbReference type="EMBL" id="ADH86275.1"/>
    </source>
</evidence>
<dbReference type="PANTHER" id="PTHR30535:SF34">
    <property type="entry name" value="MOLYBDATE-BINDING PROTEIN MOLA"/>
    <property type="match status" value="1"/>
</dbReference>
<evidence type="ECO:0000313" key="5">
    <source>
        <dbReference type="Proteomes" id="UP000001508"/>
    </source>
</evidence>
<reference evidence="5" key="1">
    <citation type="submission" date="2010-02" db="EMBL/GenBank/DDBJ databases">
        <title>Complete sequence of Desulfurivibrio alkaliphilus AHT2.</title>
        <authorList>
            <consortium name="US DOE Joint Genome Institute"/>
            <person name="Pitluck S."/>
            <person name="Chertkov O."/>
            <person name="Detter J.C."/>
            <person name="Han C."/>
            <person name="Tapia R."/>
            <person name="Larimer F."/>
            <person name="Land M."/>
            <person name="Hauser L."/>
            <person name="Kyrpides N."/>
            <person name="Mikhailova N."/>
            <person name="Sorokin D.Y."/>
            <person name="Muyzer G."/>
            <person name="Woyke T."/>
        </authorList>
    </citation>
    <scope>NUCLEOTIDE SEQUENCE [LARGE SCALE GENOMIC DNA]</scope>
    <source>
        <strain evidence="5">DSM 19089 / UNIQEM U267 / AHT2</strain>
    </source>
</reference>
<dbReference type="GO" id="GO:0071281">
    <property type="term" value="P:cellular response to iron ion"/>
    <property type="evidence" value="ECO:0007669"/>
    <property type="project" value="TreeGrafter"/>
</dbReference>
<dbReference type="FunCoup" id="D6Z400">
    <property type="interactions" value="123"/>
</dbReference>
<dbReference type="InParanoid" id="D6Z400"/>
<organism evidence="4 5">
    <name type="scientific">Desulfurivibrio alkaliphilus (strain DSM 19089 / UNIQEM U267 / AHT2)</name>
    <dbReference type="NCBI Taxonomy" id="589865"/>
    <lineage>
        <taxon>Bacteria</taxon>
        <taxon>Pseudomonadati</taxon>
        <taxon>Thermodesulfobacteriota</taxon>
        <taxon>Desulfobulbia</taxon>
        <taxon>Desulfobulbales</taxon>
        <taxon>Desulfobulbaceae</taxon>
        <taxon>Desulfurivibrio</taxon>
    </lineage>
</organism>
<name>D6Z400_DESAT</name>
<dbReference type="Proteomes" id="UP000001508">
    <property type="component" value="Chromosome"/>
</dbReference>